<dbReference type="AlphaFoldDB" id="A0A930BY76"/>
<accession>A0A930BY76</accession>
<keyword evidence="2" id="KW-0812">Transmembrane</keyword>
<dbReference type="RefSeq" id="WP_274737194.1">
    <property type="nucleotide sequence ID" value="NZ_JARBJQ010000001.1"/>
</dbReference>
<keyword evidence="2" id="KW-0472">Membrane</keyword>
<evidence type="ECO:0000313" key="4">
    <source>
        <dbReference type="Proteomes" id="UP000718593"/>
    </source>
</evidence>
<evidence type="ECO:0000256" key="1">
    <source>
        <dbReference type="SAM" id="MobiDB-lite"/>
    </source>
</evidence>
<protein>
    <submittedName>
        <fullName evidence="3">Uncharacterized protein</fullName>
    </submittedName>
</protein>
<name>A0A930BY76_9RHOO</name>
<keyword evidence="2" id="KW-1133">Transmembrane helix</keyword>
<dbReference type="Proteomes" id="UP000718593">
    <property type="component" value="Unassembled WGS sequence"/>
</dbReference>
<feature type="region of interest" description="Disordered" evidence="1">
    <location>
        <begin position="56"/>
        <end position="96"/>
    </location>
</feature>
<evidence type="ECO:0000313" key="3">
    <source>
        <dbReference type="EMBL" id="MBF1165910.1"/>
    </source>
</evidence>
<organism evidence="3 4">
    <name type="scientific">Dechloromonas agitata</name>
    <dbReference type="NCBI Taxonomy" id="73030"/>
    <lineage>
        <taxon>Bacteria</taxon>
        <taxon>Pseudomonadati</taxon>
        <taxon>Pseudomonadota</taxon>
        <taxon>Betaproteobacteria</taxon>
        <taxon>Rhodocyclales</taxon>
        <taxon>Azonexaceae</taxon>
        <taxon>Dechloromonas</taxon>
    </lineage>
</organism>
<comment type="caution">
    <text evidence="3">The sequence shown here is derived from an EMBL/GenBank/DDBJ whole genome shotgun (WGS) entry which is preliminary data.</text>
</comment>
<feature type="transmembrane region" description="Helical" evidence="2">
    <location>
        <begin position="24"/>
        <end position="42"/>
    </location>
</feature>
<sequence>MSILQDLDPQYAKLHKQPSMTPKAMTWMGVLLLVLGSAYWFATDRPVRKEAAEVAPSLRSTAPGKNSGADGVDAKKEIPVAGSELPAPPLANNSATINASVPAPRLASEVVQENARTSLADAEYRRQKPAAATSDKALKQVVQKNERRNGSNRSPNRNGNEKKQPGSNKPMQERDVDIITAIVR</sequence>
<evidence type="ECO:0000256" key="2">
    <source>
        <dbReference type="SAM" id="Phobius"/>
    </source>
</evidence>
<gene>
    <name evidence="3" type="ORF">HXL68_12835</name>
</gene>
<dbReference type="EMBL" id="JABZMI010000305">
    <property type="protein sequence ID" value="MBF1165910.1"/>
    <property type="molecule type" value="Genomic_DNA"/>
</dbReference>
<feature type="region of interest" description="Disordered" evidence="1">
    <location>
        <begin position="118"/>
        <end position="179"/>
    </location>
</feature>
<reference evidence="3" key="1">
    <citation type="submission" date="2020-04" db="EMBL/GenBank/DDBJ databases">
        <title>Deep metagenomics examines the oral microbiome during advanced dental caries in children, revealing novel taxa and co-occurrences with host molecules.</title>
        <authorList>
            <person name="Baker J.L."/>
            <person name="Morton J.T."/>
            <person name="Dinis M."/>
            <person name="Alvarez R."/>
            <person name="Tran N.C."/>
            <person name="Knight R."/>
            <person name="Edlund A."/>
        </authorList>
    </citation>
    <scope>NUCLEOTIDE SEQUENCE</scope>
    <source>
        <strain evidence="3">JCVI_32_bin.24</strain>
    </source>
</reference>
<proteinExistence type="predicted"/>